<feature type="compositionally biased region" description="Basic and acidic residues" evidence="1">
    <location>
        <begin position="326"/>
        <end position="341"/>
    </location>
</feature>
<dbReference type="AlphaFoldDB" id="A0AAE1I3V5"/>
<feature type="region of interest" description="Disordered" evidence="1">
    <location>
        <begin position="395"/>
        <end position="535"/>
    </location>
</feature>
<feature type="transmembrane region" description="Helical" evidence="2">
    <location>
        <begin position="67"/>
        <end position="85"/>
    </location>
</feature>
<organism evidence="3 4">
    <name type="scientific">Frankliniella fusca</name>
    <dbReference type="NCBI Taxonomy" id="407009"/>
    <lineage>
        <taxon>Eukaryota</taxon>
        <taxon>Metazoa</taxon>
        <taxon>Ecdysozoa</taxon>
        <taxon>Arthropoda</taxon>
        <taxon>Hexapoda</taxon>
        <taxon>Insecta</taxon>
        <taxon>Pterygota</taxon>
        <taxon>Neoptera</taxon>
        <taxon>Paraneoptera</taxon>
        <taxon>Thysanoptera</taxon>
        <taxon>Terebrantia</taxon>
        <taxon>Thripoidea</taxon>
        <taxon>Thripidae</taxon>
        <taxon>Frankliniella</taxon>
    </lineage>
</organism>
<keyword evidence="2" id="KW-0812">Transmembrane</keyword>
<feature type="compositionally biased region" description="Low complexity" evidence="1">
    <location>
        <begin position="564"/>
        <end position="586"/>
    </location>
</feature>
<feature type="region of interest" description="Disordered" evidence="1">
    <location>
        <begin position="184"/>
        <end position="223"/>
    </location>
</feature>
<feature type="compositionally biased region" description="Pro residues" evidence="1">
    <location>
        <begin position="507"/>
        <end position="518"/>
    </location>
</feature>
<evidence type="ECO:0000313" key="3">
    <source>
        <dbReference type="EMBL" id="KAK3932109.1"/>
    </source>
</evidence>
<reference evidence="3" key="2">
    <citation type="journal article" date="2023" name="BMC Genomics">
        <title>Pest status, molecular evolution, and epigenetic factors derived from the genome assembly of Frankliniella fusca, a thysanopteran phytovirus vector.</title>
        <authorList>
            <person name="Catto M.A."/>
            <person name="Labadie P.E."/>
            <person name="Jacobson A.L."/>
            <person name="Kennedy G.G."/>
            <person name="Srinivasan R."/>
            <person name="Hunt B.G."/>
        </authorList>
    </citation>
    <scope>NUCLEOTIDE SEQUENCE</scope>
    <source>
        <strain evidence="3">PL_HMW_Pooled</strain>
    </source>
</reference>
<feature type="region of interest" description="Disordered" evidence="1">
    <location>
        <begin position="136"/>
        <end position="157"/>
    </location>
</feature>
<feature type="compositionally biased region" description="Pro residues" evidence="1">
    <location>
        <begin position="11"/>
        <end position="21"/>
    </location>
</feature>
<protein>
    <submittedName>
        <fullName evidence="3">Replicase polyprotein 1ab</fullName>
    </submittedName>
</protein>
<keyword evidence="2" id="KW-1133">Transmembrane helix</keyword>
<feature type="region of interest" description="Disordered" evidence="1">
    <location>
        <begin position="1"/>
        <end position="48"/>
    </location>
</feature>
<reference evidence="3" key="1">
    <citation type="submission" date="2021-07" db="EMBL/GenBank/DDBJ databases">
        <authorList>
            <person name="Catto M.A."/>
            <person name="Jacobson A."/>
            <person name="Kennedy G."/>
            <person name="Labadie P."/>
            <person name="Hunt B.G."/>
            <person name="Srinivasan R."/>
        </authorList>
    </citation>
    <scope>NUCLEOTIDE SEQUENCE</scope>
    <source>
        <strain evidence="3">PL_HMW_Pooled</strain>
        <tissue evidence="3">Head</tissue>
    </source>
</reference>
<feature type="region of interest" description="Disordered" evidence="1">
    <location>
        <begin position="547"/>
        <end position="612"/>
    </location>
</feature>
<feature type="region of interest" description="Disordered" evidence="1">
    <location>
        <begin position="632"/>
        <end position="655"/>
    </location>
</feature>
<feature type="compositionally biased region" description="Gly residues" evidence="1">
    <location>
        <begin position="204"/>
        <end position="216"/>
    </location>
</feature>
<feature type="compositionally biased region" description="Low complexity" evidence="1">
    <location>
        <begin position="395"/>
        <end position="426"/>
    </location>
</feature>
<feature type="compositionally biased region" description="Polar residues" evidence="1">
    <location>
        <begin position="838"/>
        <end position="847"/>
    </location>
</feature>
<feature type="region of interest" description="Disordered" evidence="1">
    <location>
        <begin position="825"/>
        <end position="867"/>
    </location>
</feature>
<evidence type="ECO:0000256" key="1">
    <source>
        <dbReference type="SAM" id="MobiDB-lite"/>
    </source>
</evidence>
<feature type="region of interest" description="Disordered" evidence="1">
    <location>
        <begin position="244"/>
        <end position="279"/>
    </location>
</feature>
<feature type="compositionally biased region" description="Low complexity" evidence="1">
    <location>
        <begin position="256"/>
        <end position="279"/>
    </location>
</feature>
<accession>A0AAE1I3V5</accession>
<feature type="compositionally biased region" description="Low complexity" evidence="1">
    <location>
        <begin position="436"/>
        <end position="450"/>
    </location>
</feature>
<feature type="region of interest" description="Disordered" evidence="1">
    <location>
        <begin position="885"/>
        <end position="907"/>
    </location>
</feature>
<evidence type="ECO:0000313" key="4">
    <source>
        <dbReference type="Proteomes" id="UP001219518"/>
    </source>
</evidence>
<evidence type="ECO:0000256" key="2">
    <source>
        <dbReference type="SAM" id="Phobius"/>
    </source>
</evidence>
<sequence length="960" mass="102204">MGKLQLSNEPKSPPCPAPSRPPSSLTSRAAPRCEEEGKEEEAQAAQARTGHRAGMIFPLLLAISRRLAALIPTALMSLVAIAAMLVFAKKAFLMSAAALAVALYDSYRSKKKQQKETYHEVFEPMHFTEVHFKPAPPHWSHAHHKSSPGPYKRPSSYDVPLQPVAGAGSASYYRQPVAGYSKPFDAYSSPSQSLDHNVEASGPSGPGSGPGAGPGRGDSYEVVDDYRPLGGGPAFVADGSEQQETFSPYYPNHLMQPQQQHGQQDVQQDAGQPAPAASVLSPAVQGGAPVPGLNHRPAPAPGALALRQPIYNPQALYRAPARQGRQGRDSQEDRVERRCRCDPNSPTRWRSRPSRHCPRSWVAVPAQGVVQGGVGVGGGAAVGCGLGMAMCPRPASAAPGARPHVSRRPSTAPAPGAAPAPARAASVTGGRRRPAPADGLPPGLGPSALAESTEEQLDSWALDGTPLKGAMEDPDVCSAARGRGEDGGGAAAAAWYGEGAGRGAGPGPGPGPRQPPLALPRTPAHRPPTMDDGSVRSSLVTAASAACSSVATSSNTPVTSRTNSGTATAPSTSGTAPTTTGSQATSRSTSLDDPPHLAAPDTTPDFNDDQDPLAVKMITDDSQGSDIVFPGNAARHPTGTHPLRPSVTDGRPTRPAQRGETVLLHAMRAFPVSLAVRAEAGTDPVAELGAASPPPGLQPAAGRARKRRKDGSRRPAGRYRVPLYEYQPTLQALQGRRARSEGGCGAGALHADWGGASPGRGRQSRAGYGCRDGAESRRRRMERLAQPNYRHDTRTRKGEVRPNLSVGPDPIWPISKAALRASPTTRVSMLSMAPPRWSETNTNSSRNLSRRVPGPGEGPCPAASQRRLVTDAEWRRHKEWLRVNAQPRRNHSLDQQQRGVRRGRSASLRRLLPRLRVLARPSQRSVTRPSEQRLRTYWSYRYKTNKWEKENNDQQIERKK</sequence>
<name>A0AAE1I3V5_9NEOP</name>
<feature type="region of interest" description="Disordered" evidence="1">
    <location>
        <begin position="686"/>
        <end position="717"/>
    </location>
</feature>
<proteinExistence type="predicted"/>
<keyword evidence="4" id="KW-1185">Reference proteome</keyword>
<feature type="region of interest" description="Disordered" evidence="1">
    <location>
        <begin position="755"/>
        <end position="779"/>
    </location>
</feature>
<keyword evidence="2" id="KW-0472">Membrane</keyword>
<feature type="region of interest" description="Disordered" evidence="1">
    <location>
        <begin position="319"/>
        <end position="355"/>
    </location>
</feature>
<feature type="compositionally biased region" description="Basic residues" evidence="1">
    <location>
        <begin position="703"/>
        <end position="717"/>
    </location>
</feature>
<dbReference type="Proteomes" id="UP001219518">
    <property type="component" value="Unassembled WGS sequence"/>
</dbReference>
<comment type="caution">
    <text evidence="3">The sequence shown here is derived from an EMBL/GenBank/DDBJ whole genome shotgun (WGS) entry which is preliminary data.</text>
</comment>
<gene>
    <name evidence="3" type="ORF">KUF71_011437</name>
</gene>
<dbReference type="EMBL" id="JAHWGI010001434">
    <property type="protein sequence ID" value="KAK3932109.1"/>
    <property type="molecule type" value="Genomic_DNA"/>
</dbReference>